<evidence type="ECO:0000256" key="4">
    <source>
        <dbReference type="ARBA" id="ARBA00023002"/>
    </source>
</evidence>
<dbReference type="InterPro" id="IPR051329">
    <property type="entry name" value="NIR_SIR_4Fe-4S"/>
</dbReference>
<dbReference type="RefSeq" id="WP_212393046.1">
    <property type="nucleotide sequence ID" value="NZ_JAFCJH010000011.1"/>
</dbReference>
<dbReference type="Gene3D" id="3.90.480.20">
    <property type="match status" value="1"/>
</dbReference>
<dbReference type="InterPro" id="IPR005117">
    <property type="entry name" value="NiRdtase/SiRdtase_haem-b_fer"/>
</dbReference>
<evidence type="ECO:0000259" key="7">
    <source>
        <dbReference type="Pfam" id="PF03460"/>
    </source>
</evidence>
<proteinExistence type="predicted"/>
<dbReference type="InterPro" id="IPR045854">
    <property type="entry name" value="NO2/SO3_Rdtase_4Fe4S_sf"/>
</dbReference>
<evidence type="ECO:0000256" key="1">
    <source>
        <dbReference type="ARBA" id="ARBA00022485"/>
    </source>
</evidence>
<dbReference type="Gene3D" id="3.30.413.10">
    <property type="entry name" value="Sulfite Reductase Hemoprotein, domain 1"/>
    <property type="match status" value="1"/>
</dbReference>
<dbReference type="EC" id="1.14.13.83" evidence="8"/>
<dbReference type="Proteomes" id="UP001315278">
    <property type="component" value="Unassembled WGS sequence"/>
</dbReference>
<keyword evidence="5" id="KW-0408">Iron</keyword>
<name>A0ABS5FI11_9BRAD</name>
<dbReference type="NCBIfam" id="TIGR02435">
    <property type="entry name" value="CobG"/>
    <property type="match status" value="1"/>
</dbReference>
<sequence length="385" mass="40885">MMAVAIKGWCPGAFRPMQSGDGLVVRVRPFGGRLDAEQAAGLAELAGRYGNGLIDLTSRANLQVRGVTDERYQPLLDGLAQLGLLDQDSATESRRNILVTPFWEPDDETRSLAAELERALAAVDLDLPTKFGFAVDDGKKRVLADASADIRIERDVADELIVRADRAEFGRRVARTETVGIALALAQWFVASGGAGRGRMAAHIGAGAGLPRTLRGDAEPAPMARAARPGLSPHGAMVGVAFGQLPYSALSRLAAHAPALRMTPWRMMLVEDQREMPREADLITDADDPALRVIACSGAPRCREALADTRKLAATLAPHIDTDMRLHISGCAKGCAHSGAAPVTLVATRDGFDLIRNGSTRDVPVRRGLSGADLVAMPSLLPGGR</sequence>
<protein>
    <submittedName>
        <fullName evidence="8">Precorrin-3B synthase</fullName>
        <ecNumber evidence="8">1.14.13.83</ecNumber>
    </submittedName>
</protein>
<gene>
    <name evidence="8" type="primary">cobG</name>
    <name evidence="8" type="ORF">JQ615_13595</name>
</gene>
<keyword evidence="3" id="KW-0479">Metal-binding</keyword>
<dbReference type="Pfam" id="PF03460">
    <property type="entry name" value="NIR_SIR_ferr"/>
    <property type="match status" value="1"/>
</dbReference>
<dbReference type="SUPFAM" id="SSF55124">
    <property type="entry name" value="Nitrite/Sulfite reductase N-terminal domain-like"/>
    <property type="match status" value="1"/>
</dbReference>
<evidence type="ECO:0000256" key="3">
    <source>
        <dbReference type="ARBA" id="ARBA00022723"/>
    </source>
</evidence>
<dbReference type="PANTHER" id="PTHR32439:SF9">
    <property type="entry name" value="BLR3264 PROTEIN"/>
    <property type="match status" value="1"/>
</dbReference>
<evidence type="ECO:0000313" key="8">
    <source>
        <dbReference type="EMBL" id="MBR0796423.1"/>
    </source>
</evidence>
<keyword evidence="4 8" id="KW-0560">Oxidoreductase</keyword>
<dbReference type="SUPFAM" id="SSF56014">
    <property type="entry name" value="Nitrite and sulphite reductase 4Fe-4S domain-like"/>
    <property type="match status" value="1"/>
</dbReference>
<dbReference type="InterPro" id="IPR036136">
    <property type="entry name" value="Nit/Sulf_reduc_fer-like_dom_sf"/>
</dbReference>
<evidence type="ECO:0000313" key="9">
    <source>
        <dbReference type="Proteomes" id="UP001315278"/>
    </source>
</evidence>
<evidence type="ECO:0000256" key="5">
    <source>
        <dbReference type="ARBA" id="ARBA00023004"/>
    </source>
</evidence>
<keyword evidence="9" id="KW-1185">Reference proteome</keyword>
<evidence type="ECO:0000256" key="6">
    <source>
        <dbReference type="ARBA" id="ARBA00023014"/>
    </source>
</evidence>
<dbReference type="EMBL" id="JAFCJH010000011">
    <property type="protein sequence ID" value="MBR0796423.1"/>
    <property type="molecule type" value="Genomic_DNA"/>
</dbReference>
<keyword evidence="1" id="KW-0004">4Fe-4S</keyword>
<reference evidence="9" key="1">
    <citation type="journal article" date="2021" name="ISME J.">
        <title>Evolutionary origin and ecological implication of a unique nif island in free-living Bradyrhizobium lineages.</title>
        <authorList>
            <person name="Tao J."/>
        </authorList>
    </citation>
    <scope>NUCLEOTIDE SEQUENCE [LARGE SCALE GENOMIC DNA]</scope>
    <source>
        <strain evidence="9">SZCCT0434</strain>
    </source>
</reference>
<organism evidence="8 9">
    <name type="scientific">Bradyrhizobium jicamae</name>
    <dbReference type="NCBI Taxonomy" id="280332"/>
    <lineage>
        <taxon>Bacteria</taxon>
        <taxon>Pseudomonadati</taxon>
        <taxon>Pseudomonadota</taxon>
        <taxon>Alphaproteobacteria</taxon>
        <taxon>Hyphomicrobiales</taxon>
        <taxon>Nitrobacteraceae</taxon>
        <taxon>Bradyrhizobium</taxon>
    </lineage>
</organism>
<keyword evidence="6" id="KW-0411">Iron-sulfur</keyword>
<dbReference type="PANTHER" id="PTHR32439">
    <property type="entry name" value="FERREDOXIN--NITRITE REDUCTASE, CHLOROPLASTIC"/>
    <property type="match status" value="1"/>
</dbReference>
<accession>A0ABS5FI11</accession>
<dbReference type="InterPro" id="IPR012798">
    <property type="entry name" value="Cbl_synth_CobG-like"/>
</dbReference>
<keyword evidence="2" id="KW-0349">Heme</keyword>
<comment type="caution">
    <text evidence="8">The sequence shown here is derived from an EMBL/GenBank/DDBJ whole genome shotgun (WGS) entry which is preliminary data.</text>
</comment>
<evidence type="ECO:0000256" key="2">
    <source>
        <dbReference type="ARBA" id="ARBA00022617"/>
    </source>
</evidence>
<feature type="domain" description="Nitrite/Sulfite reductase ferredoxin-like" evidence="7">
    <location>
        <begin position="16"/>
        <end position="81"/>
    </location>
</feature>
<dbReference type="GO" id="GO:0043818">
    <property type="term" value="F:precorrin-3B synthase activity"/>
    <property type="evidence" value="ECO:0007669"/>
    <property type="project" value="UniProtKB-EC"/>
</dbReference>